<reference evidence="4 5" key="1">
    <citation type="submission" date="2024-04" db="EMBL/GenBank/DDBJ databases">
        <title>Genome sequencing and metabolic network reconstruction of aminoacids and betaine degradation by Anoxynatronum sibiricum.</title>
        <authorList>
            <person name="Detkova E.N."/>
            <person name="Boltjanskaja Y.V."/>
            <person name="Mardanov A.V."/>
            <person name="Kevbrin V."/>
        </authorList>
    </citation>
    <scope>NUCLEOTIDE SEQUENCE [LARGE SCALE GENOMIC DNA]</scope>
    <source>
        <strain evidence="4 5">Z-7981</strain>
    </source>
</reference>
<dbReference type="RefSeq" id="WP_343184558.1">
    <property type="nucleotide sequence ID" value="NZ_JBCITM010000001.1"/>
</dbReference>
<dbReference type="Gene3D" id="2.115.10.20">
    <property type="entry name" value="Glycosyl hydrolase domain, family 43"/>
    <property type="match status" value="1"/>
</dbReference>
<name>A0ABU9VPU6_9CLOT</name>
<accession>A0ABU9VPU6</accession>
<dbReference type="PANTHER" id="PTHR34106">
    <property type="entry name" value="GLYCOSIDASE"/>
    <property type="match status" value="1"/>
</dbReference>
<dbReference type="InterPro" id="IPR023296">
    <property type="entry name" value="Glyco_hydro_beta-prop_sf"/>
</dbReference>
<keyword evidence="5" id="KW-1185">Reference proteome</keyword>
<dbReference type="CDD" id="cd18614">
    <property type="entry name" value="GH130"/>
    <property type="match status" value="1"/>
</dbReference>
<organism evidence="4 5">
    <name type="scientific">Anoxynatronum sibiricum</name>
    <dbReference type="NCBI Taxonomy" id="210623"/>
    <lineage>
        <taxon>Bacteria</taxon>
        <taxon>Bacillati</taxon>
        <taxon>Bacillota</taxon>
        <taxon>Clostridia</taxon>
        <taxon>Eubacteriales</taxon>
        <taxon>Clostridiaceae</taxon>
        <taxon>Anoxynatronum</taxon>
    </lineage>
</organism>
<keyword evidence="2" id="KW-0808">Transferase</keyword>
<evidence type="ECO:0000256" key="2">
    <source>
        <dbReference type="ARBA" id="ARBA00022679"/>
    </source>
</evidence>
<gene>
    <name evidence="4" type="ORF">AAIG11_01745</name>
</gene>
<dbReference type="PANTHER" id="PTHR34106:SF5">
    <property type="entry name" value="GLYCOSIDASE"/>
    <property type="match status" value="1"/>
</dbReference>
<dbReference type="EMBL" id="JBCITM010000001">
    <property type="protein sequence ID" value="MEN1759185.1"/>
    <property type="molecule type" value="Genomic_DNA"/>
</dbReference>
<comment type="similarity">
    <text evidence="3">Belongs to the glycosyl hydrolase 130 family.</text>
</comment>
<dbReference type="SUPFAM" id="SSF75005">
    <property type="entry name" value="Arabinanase/levansucrase/invertase"/>
    <property type="match status" value="1"/>
</dbReference>
<protein>
    <recommendedName>
        <fullName evidence="6">Glycosidase</fullName>
    </recommendedName>
</protein>
<evidence type="ECO:0000256" key="3">
    <source>
        <dbReference type="ARBA" id="ARBA00024356"/>
    </source>
</evidence>
<evidence type="ECO:0008006" key="6">
    <source>
        <dbReference type="Google" id="ProtNLM"/>
    </source>
</evidence>
<evidence type="ECO:0000313" key="5">
    <source>
        <dbReference type="Proteomes" id="UP001407405"/>
    </source>
</evidence>
<evidence type="ECO:0000256" key="1">
    <source>
        <dbReference type="ARBA" id="ARBA00022676"/>
    </source>
</evidence>
<keyword evidence="1" id="KW-0328">Glycosyltransferase</keyword>
<comment type="caution">
    <text evidence="4">The sequence shown here is derived from an EMBL/GenBank/DDBJ whole genome shotgun (WGS) entry which is preliminary data.</text>
</comment>
<evidence type="ECO:0000313" key="4">
    <source>
        <dbReference type="EMBL" id="MEN1759185.1"/>
    </source>
</evidence>
<dbReference type="InterPro" id="IPR007184">
    <property type="entry name" value="Mannoside_phosphorylase"/>
</dbReference>
<dbReference type="Proteomes" id="UP001407405">
    <property type="component" value="Unassembled WGS sequence"/>
</dbReference>
<proteinExistence type="inferred from homology"/>
<sequence>MDQTETKYQKCIASVFQKIIMKDRVDLVVGIPLVSAWEDAQEMISILDSGMSAFYPELKVLYISLGCPHQSSVGTLEVYESGRKEPVLISEIESSLSGRGWAVRGLMDIAHRMSADLLIAEQNLLPKTGDDLPKGLAPDWVKLMYQPIRDGVAQFVLPRFTLSHLANPVGYHFAFPIVATLFNVELKACMDAGMAISRQLLSQLVSDLAFTKDEVNEYGLNYWLIARVSEMKAKTAEVYLGVKPKTSLPVNMNHLFSQAAHVIFQFVKKSQENWMTSPQAVHSSLIIGFRKDQFLEDTENDVRPRIAQFRRGYNRYYEAVWSRVFSEDVSSQLVSIVQKAEIGQETFAFPAALWTQIVYETIIAYHFIPMVDNEDLINGLAALFEGRLAGYFLEIEKDTGNYKDQEPTHFTADSFQAQANLEAQVDEFISRKNAFRQNWLHHKAELEPFLPEISYWEYIPGVPILLPHVAKSPAGNTTHVYDTYEKLLQEYSEEFKQFIRENLDLTPDAGHEKISRGIKEQVGQLEEDLDEILLPGNLHNMRGVQRITDKIFRLYPSPQSMSLKEEAAIRLLRVNPPRNLITRWGYQDMEELLQHRNALDILALAPWAEIDKYSTWNTEWLRENLKPEDFEMSPVVPLVVDYTDFPGLTSMAEASSLYHLTSRVVISNLREGSGGEYPKIRFLTTTLKRIIEAEQYGKAWETFAQSCVTDEFAKCVINSIGGHWGMGMFSAHAIFENTQQMILRNKLLEIAGYDWGLSGLAVERAKEQLTRMANAYHLGLTLPDGVFVTCCAWSWASYSSKGGKGIPTPLSLMVERRRFSSELFSRLYEKVAGERADIMPMIIDLMGQGKEREDLAVRCLGAVPVKSELIIDHKDGLETSPHAGKMVRSPYNPILAPLAENDWENKYVLNCGAIRLQGSVHIFYRAVGDDGISRIGLAVSRDGLKVDERFSEPIFSPANDSEKMGCEDPRLIAMEGRIYMLYTAYDGVLPQIALASISEEDMAARNWDGWHREGLLFPGFHNKDAVLFPERFDGKLVLYHRIAPSIWITYSDTFTTPWPRDGHKIILGTRSGMTWDAVKIGAGAQPIKTKYGWLHIYHGVDYVFCYRLGVFLTSLEDPAKLIYRSPNPVLEPETSYELGVSGKSWVPNVVFTCGAVPTEDKDMLDAEDELLVYYGGADTVIGVASAKVKDLIPEKYRQLP</sequence>
<dbReference type="Pfam" id="PF04041">
    <property type="entry name" value="Glyco_hydro_130"/>
    <property type="match status" value="1"/>
</dbReference>